<feature type="non-terminal residue" evidence="1">
    <location>
        <position position="243"/>
    </location>
</feature>
<protein>
    <submittedName>
        <fullName evidence="1">Transcriptional regulator</fullName>
    </submittedName>
</protein>
<organism evidence="1 2">
    <name type="scientific">Streptomyces alkaliterrae</name>
    <dbReference type="NCBI Taxonomy" id="2213162"/>
    <lineage>
        <taxon>Bacteria</taxon>
        <taxon>Bacillati</taxon>
        <taxon>Actinomycetota</taxon>
        <taxon>Actinomycetes</taxon>
        <taxon>Kitasatosporales</taxon>
        <taxon>Streptomycetaceae</taxon>
        <taxon>Streptomyces</taxon>
    </lineage>
</organism>
<proteinExistence type="predicted"/>
<reference evidence="1 2" key="1">
    <citation type="submission" date="2019-10" db="EMBL/GenBank/DDBJ databases">
        <title>Streptomyces sp. nov., a novel actinobacterium isolated from alkaline environment.</title>
        <authorList>
            <person name="Golinska P."/>
        </authorList>
    </citation>
    <scope>NUCLEOTIDE SEQUENCE [LARGE SCALE GENOMIC DNA]</scope>
    <source>
        <strain evidence="1 2">OF1</strain>
    </source>
</reference>
<sequence>MTTLTDGDTTTEGMPSLRRLAADRATGVLYSDVGAVYLADGEVVHAESTAAPGLDELLARDGRLAADCWQQAVRDGGARGGLARRLVDSGRLSRGELEICHLCALFDAAFFVLDASPGKVRKVRFRPGAGHWLGPIRAVSAGLVEREVRRRRRLLDRLWPHPAVDTSPVRRLPEPPNGPGRVRVPRRQRDVLELADGTRTPYAIARQLGRPAFHTLVDVRRLAAAGRVATPPPATAPPPTCLL</sequence>
<accession>A0A5P0YX58</accession>
<dbReference type="EMBL" id="VJYK02000367">
    <property type="protein sequence ID" value="MQS04866.1"/>
    <property type="molecule type" value="Genomic_DNA"/>
</dbReference>
<dbReference type="Proteomes" id="UP000320857">
    <property type="component" value="Unassembled WGS sequence"/>
</dbReference>
<dbReference type="OrthoDB" id="3538879at2"/>
<dbReference type="RefSeq" id="WP_143650965.1">
    <property type="nucleotide sequence ID" value="NZ_VJYK02000367.1"/>
</dbReference>
<gene>
    <name evidence="1" type="ORF">FNX44_023990</name>
</gene>
<evidence type="ECO:0000313" key="2">
    <source>
        <dbReference type="Proteomes" id="UP000320857"/>
    </source>
</evidence>
<keyword evidence="2" id="KW-1185">Reference proteome</keyword>
<name>A0A5P0YX58_9ACTN</name>
<comment type="caution">
    <text evidence="1">The sequence shown here is derived from an EMBL/GenBank/DDBJ whole genome shotgun (WGS) entry which is preliminary data.</text>
</comment>
<dbReference type="AlphaFoldDB" id="A0A5P0YX58"/>
<evidence type="ECO:0000313" key="1">
    <source>
        <dbReference type="EMBL" id="MQS04866.1"/>
    </source>
</evidence>